<gene>
    <name evidence="2" type="ORF">HNQ38_002288</name>
</gene>
<accession>A0A7W8C5L4</accession>
<reference evidence="2 3" key="1">
    <citation type="submission" date="2020-08" db="EMBL/GenBank/DDBJ databases">
        <title>Genomic Encyclopedia of Type Strains, Phase IV (KMG-IV): sequencing the most valuable type-strain genomes for metagenomic binning, comparative biology and taxonomic classification.</title>
        <authorList>
            <person name="Goeker M."/>
        </authorList>
    </citation>
    <scope>NUCLEOTIDE SEQUENCE [LARGE SCALE GENOMIC DNA]</scope>
    <source>
        <strain evidence="2 3">DSM 11275</strain>
    </source>
</reference>
<dbReference type="EMBL" id="JACHGO010000006">
    <property type="protein sequence ID" value="MBB5144180.1"/>
    <property type="molecule type" value="Genomic_DNA"/>
</dbReference>
<organism evidence="2 3">
    <name type="scientific">Desulfovibrio intestinalis</name>
    <dbReference type="NCBI Taxonomy" id="58621"/>
    <lineage>
        <taxon>Bacteria</taxon>
        <taxon>Pseudomonadati</taxon>
        <taxon>Thermodesulfobacteriota</taxon>
        <taxon>Desulfovibrionia</taxon>
        <taxon>Desulfovibrionales</taxon>
        <taxon>Desulfovibrionaceae</taxon>
        <taxon>Desulfovibrio</taxon>
    </lineage>
</organism>
<evidence type="ECO:0000313" key="2">
    <source>
        <dbReference type="EMBL" id="MBB5144180.1"/>
    </source>
</evidence>
<proteinExistence type="predicted"/>
<protein>
    <submittedName>
        <fullName evidence="2">Zn-dependent peptidase ImmA (M78 family)</fullName>
    </submittedName>
</protein>
<dbReference type="Proteomes" id="UP000539075">
    <property type="component" value="Unassembled WGS sequence"/>
</dbReference>
<dbReference type="AlphaFoldDB" id="A0A7W8C5L4"/>
<dbReference type="PANTHER" id="PTHR43236">
    <property type="entry name" value="ANTITOXIN HIGA1"/>
    <property type="match status" value="1"/>
</dbReference>
<name>A0A7W8C5L4_9BACT</name>
<dbReference type="Pfam" id="PF06114">
    <property type="entry name" value="Peptidase_M78"/>
    <property type="match status" value="1"/>
</dbReference>
<comment type="caution">
    <text evidence="2">The sequence shown here is derived from an EMBL/GenBank/DDBJ whole genome shotgun (WGS) entry which is preliminary data.</text>
</comment>
<dbReference type="RefSeq" id="WP_183720607.1">
    <property type="nucleotide sequence ID" value="NZ_JACHGO010000006.1"/>
</dbReference>
<feature type="domain" description="IrrE N-terminal-like" evidence="1">
    <location>
        <begin position="36"/>
        <end position="148"/>
    </location>
</feature>
<dbReference type="InterPro" id="IPR010359">
    <property type="entry name" value="IrrE_HExxH"/>
</dbReference>
<evidence type="ECO:0000259" key="1">
    <source>
        <dbReference type="Pfam" id="PF06114"/>
    </source>
</evidence>
<evidence type="ECO:0000313" key="3">
    <source>
        <dbReference type="Proteomes" id="UP000539075"/>
    </source>
</evidence>
<sequence>MSSWQKVLDTAKDLRNRYHHDGQPLEETFRKICSEKNIELQYAEQGEHTSQKDGKLTITLPLNTSRVRDNFTMAHELGHIFLEHPLNEDGVIHRSGVSTKEEVEANLFAAEFLMPKEQFIEAAKKYNYDEKQLSNEFEVSKTASLVRMSALKLTSK</sequence>
<dbReference type="InterPro" id="IPR052345">
    <property type="entry name" value="Rad_response_metalloprotease"/>
</dbReference>
<dbReference type="PANTHER" id="PTHR43236:SF1">
    <property type="entry name" value="BLL7220 PROTEIN"/>
    <property type="match status" value="1"/>
</dbReference>
<dbReference type="Gene3D" id="1.10.10.2910">
    <property type="match status" value="1"/>
</dbReference>
<keyword evidence="3" id="KW-1185">Reference proteome</keyword>